<keyword evidence="3" id="KW-1185">Reference proteome</keyword>
<dbReference type="Pfam" id="PF23974">
    <property type="entry name" value="DUF7300"/>
    <property type="match status" value="1"/>
</dbReference>
<reference evidence="2 3" key="1">
    <citation type="journal article" date="2016" name="Genome Announc.">
        <title>Genome Sequences of Pseudomonas oryzihabitans Phage POR1 and Pseudomonas aeruginosa Phage PAE1.</title>
        <authorList>
            <person name="Dyson Z.A."/>
            <person name="Seviour R.J."/>
            <person name="Tucci J."/>
            <person name="Petrovski S."/>
        </authorList>
    </citation>
    <scope>NUCLEOTIDE SEQUENCE [LARGE SCALE GENOMIC DNA]</scope>
</reference>
<proteinExistence type="predicted"/>
<evidence type="ECO:0000313" key="3">
    <source>
        <dbReference type="Proteomes" id="UP000204629"/>
    </source>
</evidence>
<dbReference type="EMBL" id="KT734862">
    <property type="protein sequence ID" value="ALF51542.1"/>
    <property type="molecule type" value="Genomic_DNA"/>
</dbReference>
<dbReference type="GeneID" id="26642071"/>
<dbReference type="RefSeq" id="YP_009215733.1">
    <property type="nucleotide sequence ID" value="NC_028980.1"/>
</dbReference>
<feature type="domain" description="DUF7300" evidence="1">
    <location>
        <begin position="6"/>
        <end position="81"/>
    </location>
</feature>
<dbReference type="InterPro" id="IPR055724">
    <property type="entry name" value="DUF7300"/>
</dbReference>
<name>A0A0N9ERU6_9CAUD</name>
<evidence type="ECO:0000313" key="2">
    <source>
        <dbReference type="EMBL" id="ALF51542.1"/>
    </source>
</evidence>
<organism evidence="2 3">
    <name type="scientific">Pseudomonas phage PAE1</name>
    <dbReference type="NCBI Taxonomy" id="1718273"/>
    <lineage>
        <taxon>Viruses</taxon>
        <taxon>Duplodnaviria</taxon>
        <taxon>Heunggongvirae</taxon>
        <taxon>Uroviricota</taxon>
        <taxon>Caudoviricetes</taxon>
        <taxon>Mesyanzhinovviridae</taxon>
        <taxon>Rabinowitzvirinae</taxon>
        <taxon>Yuavirus</taxon>
        <taxon>Yuavirus PAE1</taxon>
        <taxon>Pseudomonas virus PAE1</taxon>
    </lineage>
</organism>
<dbReference type="Proteomes" id="UP000204629">
    <property type="component" value="Segment"/>
</dbReference>
<dbReference type="OrthoDB" id="18527at10239"/>
<sequence>MGASERTYDYLLRRVEYPAERGYRMEPFKLPPWIHVVITEDGDSKWLTVHSRIHVNKEVRMEPSFSRQFSDWDILKDLSGKISHAYL</sequence>
<dbReference type="KEGG" id="vg:26642071"/>
<protein>
    <recommendedName>
        <fullName evidence="1">DUF7300 domain-containing protein</fullName>
    </recommendedName>
</protein>
<gene>
    <name evidence="2" type="ORF">PAE1_42</name>
</gene>
<accession>A0A0N9ERU6</accession>
<evidence type="ECO:0000259" key="1">
    <source>
        <dbReference type="Pfam" id="PF23974"/>
    </source>
</evidence>